<feature type="compositionally biased region" description="Low complexity" evidence="2">
    <location>
        <begin position="948"/>
        <end position="961"/>
    </location>
</feature>
<keyword evidence="3" id="KW-1133">Transmembrane helix</keyword>
<keyword evidence="3" id="KW-0812">Transmembrane</keyword>
<feature type="region of interest" description="Disordered" evidence="2">
    <location>
        <begin position="925"/>
        <end position="1012"/>
    </location>
</feature>
<protein>
    <recommendedName>
        <fullName evidence="6">DUF4175 domain-containing protein</fullName>
    </recommendedName>
</protein>
<comment type="caution">
    <text evidence="4">The sequence shown here is derived from an EMBL/GenBank/DDBJ whole genome shotgun (WGS) entry which is preliminary data.</text>
</comment>
<keyword evidence="1" id="KW-0175">Coiled coil</keyword>
<evidence type="ECO:0000256" key="3">
    <source>
        <dbReference type="SAM" id="Phobius"/>
    </source>
</evidence>
<evidence type="ECO:0000256" key="2">
    <source>
        <dbReference type="SAM" id="MobiDB-lite"/>
    </source>
</evidence>
<dbReference type="Proteomes" id="UP000191680">
    <property type="component" value="Unassembled WGS sequence"/>
</dbReference>
<name>A0A1V6LVW2_9FLAO</name>
<evidence type="ECO:0000256" key="1">
    <source>
        <dbReference type="SAM" id="Coils"/>
    </source>
</evidence>
<feature type="coiled-coil region" evidence="1">
    <location>
        <begin position="504"/>
        <end position="609"/>
    </location>
</feature>
<accession>A0A1V6LVW2</accession>
<feature type="compositionally biased region" description="Gly residues" evidence="2">
    <location>
        <begin position="971"/>
        <end position="983"/>
    </location>
</feature>
<feature type="transmembrane region" description="Helical" evidence="3">
    <location>
        <begin position="151"/>
        <end position="171"/>
    </location>
</feature>
<feature type="compositionally biased region" description="Basic and acidic residues" evidence="2">
    <location>
        <begin position="989"/>
        <end position="999"/>
    </location>
</feature>
<feature type="coiled-coil region" evidence="1">
    <location>
        <begin position="699"/>
        <end position="726"/>
    </location>
</feature>
<dbReference type="OrthoDB" id="9812498at2"/>
<dbReference type="EMBL" id="MTBC01000001">
    <property type="protein sequence ID" value="OQD44269.1"/>
    <property type="molecule type" value="Genomic_DNA"/>
</dbReference>
<organism evidence="4 5">
    <name type="scientific">Croceivirga radicis</name>
    <dbReference type="NCBI Taxonomy" id="1929488"/>
    <lineage>
        <taxon>Bacteria</taxon>
        <taxon>Pseudomonadati</taxon>
        <taxon>Bacteroidota</taxon>
        <taxon>Flavobacteriia</taxon>
        <taxon>Flavobacteriales</taxon>
        <taxon>Flavobacteriaceae</taxon>
        <taxon>Croceivirga</taxon>
    </lineage>
</organism>
<proteinExistence type="predicted"/>
<sequence>MNNFESVLYNLQAFIRKYYLIQLVKGAIVFLTSSALLLVVLGTVESVFWLAPGVRFGLFLVGGMLVLLFIYHYILTPCLYLFKIKQGIGHKEAARIIGKHFKDIDDRLSNVLDLSEEADSDLILAAINQKSEKLKTIPFVNAVDSKRIWKYAYWLLIPIGILGLFVVSGFIGDYFKGIQRIADYKTAYVKPAPFQFWILNDNLNTKDNQGLSLSFTTKGSVKPEEVFILFQGKRFLAENKRENFQFDFPIEKENFSFQLLAGDVYSKIYKVDVVKTPLLTNFQMLLNYPKYLGMQNRVVNGTGDVKVPYGTTVTWKVKGSNLDLVDFIEADSVSSFMSLGNEFKYQKRIFNRLDYQIQLGNASLKEYENIPYTINVIKDEYPSISVTSKQDSLVPNESFFSGKVLDDYSINKVEIVYKEVNGSKESSLILEKDLGRSNQFYYTFPQGLKLSPGKEYSFYFKVTDNDGVVGGKSITSEVFTTNILSDQELENRLLETSKSLSDGINEQISKREEIIDQLEQLDKEFKTQTDFGFNKKEEVRKELREQLDQERLMEKFANQLKESLNEKDELLQERLERQEMLAKKNQKLLEELEKVADKIDKEELQMQLDKLAKSQAANKRSLEQIVELTKRYYVAEKAKQLAEEIYKLGERQELLSKLKLLDKDNESSQESIRNRFSVIKKQFSELLKENGSLKKGFDLEVDDEELIEINKDLEDIQKEFEKHNLDENVGSGLDEQSGSKLKSKQRSVGAKMKDLGDKVSFSASNSGSTVAEDADMLRQILDNLLIFSFKQEGLMERMNFDRGDLNSFSNSIKEQKKLRELFTHVDDSLFALSLRQVELADFVNEQVEDVYYNMDKGLESIAENQLFQAKSYQQYVLTASNSLADYLVNVLDNMQESMNPGKGKGNGQDFQLPDIIRKQEDLSQKMGTGNEGEQKDGNQGSGKEGDSKSGNSDGKNGNSGKNGDDGKNGDGSEGNQGRTGNGKNGESNGKGDGKSKGRGEGGSGNGSGMSEEELQEIFEIYKAQQQIRSVLEKQLEDILNDEERKLAKSLVKQMQDFEDRLLENGITKENINRVNVIQQQLLKLKDAELKQGKDPKRDSEKVKGSFSNTIKKEYRDAREYFQQTEILNRQPLPLQTDFKNRVKSYFNTND</sequence>
<keyword evidence="5" id="KW-1185">Reference proteome</keyword>
<dbReference type="AlphaFoldDB" id="A0A1V6LVW2"/>
<keyword evidence="3" id="KW-0472">Membrane</keyword>
<dbReference type="RefSeq" id="WP_080317802.1">
    <property type="nucleotide sequence ID" value="NZ_MTBC01000001.1"/>
</dbReference>
<reference evidence="4 5" key="1">
    <citation type="submission" date="2016-12" db="EMBL/GenBank/DDBJ databases">
        <authorList>
            <person name="Song W.-J."/>
            <person name="Kurnit D.M."/>
        </authorList>
    </citation>
    <scope>NUCLEOTIDE SEQUENCE [LARGE SCALE GENOMIC DNA]</scope>
    <source>
        <strain evidence="4 5">HSG9</strain>
    </source>
</reference>
<feature type="transmembrane region" description="Helical" evidence="3">
    <location>
        <begin position="20"/>
        <end position="44"/>
    </location>
</feature>
<feature type="transmembrane region" description="Helical" evidence="3">
    <location>
        <begin position="56"/>
        <end position="82"/>
    </location>
</feature>
<evidence type="ECO:0000313" key="5">
    <source>
        <dbReference type="Proteomes" id="UP000191680"/>
    </source>
</evidence>
<feature type="region of interest" description="Disordered" evidence="2">
    <location>
        <begin position="727"/>
        <end position="748"/>
    </location>
</feature>
<gene>
    <name evidence="4" type="ORF">BUL40_01555</name>
</gene>
<evidence type="ECO:0000313" key="4">
    <source>
        <dbReference type="EMBL" id="OQD44269.1"/>
    </source>
</evidence>
<evidence type="ECO:0008006" key="6">
    <source>
        <dbReference type="Google" id="ProtNLM"/>
    </source>
</evidence>